<evidence type="ECO:0000313" key="1">
    <source>
        <dbReference type="EMBL" id="OYD09112.1"/>
    </source>
</evidence>
<proteinExistence type="predicted"/>
<dbReference type="RefSeq" id="WP_094263461.1">
    <property type="nucleotide sequence ID" value="NZ_NOWF01000002.1"/>
</dbReference>
<evidence type="ECO:0000313" key="2">
    <source>
        <dbReference type="Proteomes" id="UP000215459"/>
    </source>
</evidence>
<dbReference type="EMBL" id="NOWF01000002">
    <property type="protein sequence ID" value="OYD09112.1"/>
    <property type="molecule type" value="Genomic_DNA"/>
</dbReference>
<organism evidence="1 2">
    <name type="scientific">Paludifilum halophilum</name>
    <dbReference type="NCBI Taxonomy" id="1642702"/>
    <lineage>
        <taxon>Bacteria</taxon>
        <taxon>Bacillati</taxon>
        <taxon>Bacillota</taxon>
        <taxon>Bacilli</taxon>
        <taxon>Bacillales</taxon>
        <taxon>Thermoactinomycetaceae</taxon>
        <taxon>Paludifilum</taxon>
    </lineage>
</organism>
<reference evidence="1 2" key="1">
    <citation type="submission" date="2017-07" db="EMBL/GenBank/DDBJ databases">
        <title>The genome sequence of Paludifilum halophilum highlights mechanisms for microbial adaptation to high salt environemnts.</title>
        <authorList>
            <person name="Belbahri L."/>
        </authorList>
    </citation>
    <scope>NUCLEOTIDE SEQUENCE [LARGE SCALE GENOMIC DNA]</scope>
    <source>
        <strain evidence="1 2">DSM 102817</strain>
    </source>
</reference>
<comment type="caution">
    <text evidence="1">The sequence shown here is derived from an EMBL/GenBank/DDBJ whole genome shotgun (WGS) entry which is preliminary data.</text>
</comment>
<sequence length="126" mass="14623">MKSLDVVPGGSVFKKELAQLNNQISQEMYRIGVKKQKIEILGDKIIIFTEQKRIQALTVLGEKYSELTFNVDAALVREFKIRLKDRLEEKFGLKVRTILKDYDPLSEAACIVIYLDHPFEQKQHIE</sequence>
<keyword evidence="2" id="KW-1185">Reference proteome</keyword>
<protein>
    <submittedName>
        <fullName evidence="1">Uncharacterized protein</fullName>
    </submittedName>
</protein>
<dbReference type="Proteomes" id="UP000215459">
    <property type="component" value="Unassembled WGS sequence"/>
</dbReference>
<dbReference type="AlphaFoldDB" id="A0A235BA58"/>
<dbReference type="OrthoDB" id="6163890at2"/>
<gene>
    <name evidence="1" type="ORF">CHM34_04930</name>
</gene>
<name>A0A235BA58_9BACL</name>
<accession>A0A235BA58</accession>